<organism evidence="1 2">
    <name type="scientific">Xenorhabdus taiwanensis</name>
    <dbReference type="NCBI Taxonomy" id="3085177"/>
    <lineage>
        <taxon>Bacteria</taxon>
        <taxon>Pseudomonadati</taxon>
        <taxon>Pseudomonadota</taxon>
        <taxon>Gammaproteobacteria</taxon>
        <taxon>Enterobacterales</taxon>
        <taxon>Morganellaceae</taxon>
        <taxon>Xenorhabdus</taxon>
    </lineage>
</organism>
<reference evidence="1 2" key="1">
    <citation type="submission" date="2023-10" db="EMBL/GenBank/DDBJ databases">
        <title>Xenorhabdus taiwanensis sp. nov., a symbiotic bacterium associated with the entomopathogenic nematode Steinernema taiwanensis.</title>
        <authorList>
            <person name="Tseng C.T."/>
            <person name="Shu H.Y."/>
            <person name="Chen M.H."/>
            <person name="Fang Y.J."/>
            <person name="Wu T.L."/>
            <person name="Lin Y.C."/>
            <person name="Huang C.J."/>
        </authorList>
    </citation>
    <scope>NUCLEOTIDE SEQUENCE [LARGE SCALE GENOMIC DNA]</scope>
    <source>
        <strain evidence="1 2">TCT-1</strain>
    </source>
</reference>
<dbReference type="RefSeq" id="WP_374051830.1">
    <property type="nucleotide sequence ID" value="NZ_AP028978.1"/>
</dbReference>
<dbReference type="EMBL" id="AP028978">
    <property type="protein sequence ID" value="BET98323.1"/>
    <property type="molecule type" value="Genomic_DNA"/>
</dbReference>
<evidence type="ECO:0000313" key="1">
    <source>
        <dbReference type="EMBL" id="BET98323.1"/>
    </source>
</evidence>
<evidence type="ECO:0000313" key="2">
    <source>
        <dbReference type="Proteomes" id="UP001529514"/>
    </source>
</evidence>
<sequence length="79" mass="9296">MLFRTGNLRNTRYELYVQELHGIWDIGDDGRTPVQIAIPRPCDRLVLEARNELFTEFPEDEGDIRLKALREVIVREGRI</sequence>
<accession>A0ABN7C836</accession>
<gene>
    <name evidence="1" type="ORF">TCT1_32440</name>
</gene>
<proteinExistence type="predicted"/>
<dbReference type="Proteomes" id="UP001529514">
    <property type="component" value="Chromosome"/>
</dbReference>
<name>A0ABN7C836_9GAMM</name>
<keyword evidence="2" id="KW-1185">Reference proteome</keyword>
<protein>
    <submittedName>
        <fullName evidence="1">Uncharacterized protein</fullName>
    </submittedName>
</protein>